<evidence type="ECO:0000313" key="4">
    <source>
        <dbReference type="Proteomes" id="UP000500938"/>
    </source>
</evidence>
<sequence length="542" mass="57009">MSPTRREALAHFSALLALPLIGWPSRADDPLTGTIAQFQAGRLRGDYSAVEVTTDALRRCHAWNGGLRAIDQLAASALGEARASDARARRRALIGALDGVPLFAKSIYDMKGMPTTASSAEWARLFPAPVTRDALEVQRLRAAGAVLLGKTAADDFAYRGNGTSSLTGQVRNPHDRDGLKTPGGSSAGSAVVVACGMAFAALGTDDGGSNRIPAQFTGVVGMKPSFGLVPRSGVLPTWPYLDTHGPLARNVADAALMLDAIAGPDASDGIADRTLYASGLLGTLRDDALRGARLGLVELHVPRTQMSAECIAVFDRAIADCTAAGAVVDVFAPPVHRVNVRELFAADASRNARVIPNHNAPAPTANALLRYFARQGNGAPDAARNAERSVQRGLAAFRAFYDVLPTDWESMRPLMVQPYEEDAASQSFARSRASAVAQLASAFEAHRIEAMVYPTMPFSAPAASAPWPDVRTALGYGNWLGLPEVSVPAGYGMNGMPAGNLSFVGLPGSDARLLALAHAYEQRSRRFVAPPTPPATSLPSAP</sequence>
<dbReference type="Proteomes" id="UP000500938">
    <property type="component" value="Chromosome"/>
</dbReference>
<reference evidence="3 4" key="1">
    <citation type="submission" date="2020-05" db="EMBL/GenBank/DDBJ databases">
        <title>Complete genome sequence of Gemmatimonas greenlandica TET16.</title>
        <authorList>
            <person name="Zeng Y."/>
        </authorList>
    </citation>
    <scope>NUCLEOTIDE SEQUENCE [LARGE SCALE GENOMIC DNA]</scope>
    <source>
        <strain evidence="3 4">TET16</strain>
    </source>
</reference>
<feature type="domain" description="Amidase" evidence="2">
    <location>
        <begin position="51"/>
        <end position="514"/>
    </location>
</feature>
<dbReference type="InterPro" id="IPR036928">
    <property type="entry name" value="AS_sf"/>
</dbReference>
<evidence type="ECO:0000256" key="1">
    <source>
        <dbReference type="SAM" id="MobiDB-lite"/>
    </source>
</evidence>
<dbReference type="Gene3D" id="3.90.1300.10">
    <property type="entry name" value="Amidase signature (AS) domain"/>
    <property type="match status" value="1"/>
</dbReference>
<name>A0A6M4ILE5_9BACT</name>
<organism evidence="3 4">
    <name type="scientific">Gemmatimonas groenlandica</name>
    <dbReference type="NCBI Taxonomy" id="2732249"/>
    <lineage>
        <taxon>Bacteria</taxon>
        <taxon>Pseudomonadati</taxon>
        <taxon>Gemmatimonadota</taxon>
        <taxon>Gemmatimonadia</taxon>
        <taxon>Gemmatimonadales</taxon>
        <taxon>Gemmatimonadaceae</taxon>
        <taxon>Gemmatimonas</taxon>
    </lineage>
</organism>
<dbReference type="PANTHER" id="PTHR42678:SF34">
    <property type="entry name" value="OS04G0183300 PROTEIN"/>
    <property type="match status" value="1"/>
</dbReference>
<dbReference type="Pfam" id="PF01425">
    <property type="entry name" value="Amidase"/>
    <property type="match status" value="1"/>
</dbReference>
<accession>A0A6M4ILE5</accession>
<dbReference type="KEGG" id="ggr:HKW67_10030"/>
<dbReference type="RefSeq" id="WP_171225254.1">
    <property type="nucleotide sequence ID" value="NZ_CP053085.1"/>
</dbReference>
<evidence type="ECO:0000313" key="3">
    <source>
        <dbReference type="EMBL" id="QJR35824.1"/>
    </source>
</evidence>
<proteinExistence type="predicted"/>
<dbReference type="EMBL" id="CP053085">
    <property type="protein sequence ID" value="QJR35824.1"/>
    <property type="molecule type" value="Genomic_DNA"/>
</dbReference>
<feature type="region of interest" description="Disordered" evidence="1">
    <location>
        <begin position="164"/>
        <end position="184"/>
    </location>
</feature>
<dbReference type="SUPFAM" id="SSF75304">
    <property type="entry name" value="Amidase signature (AS) enzymes"/>
    <property type="match status" value="1"/>
</dbReference>
<keyword evidence="4" id="KW-1185">Reference proteome</keyword>
<dbReference type="InterPro" id="IPR023631">
    <property type="entry name" value="Amidase_dom"/>
</dbReference>
<evidence type="ECO:0000259" key="2">
    <source>
        <dbReference type="Pfam" id="PF01425"/>
    </source>
</evidence>
<dbReference type="AlphaFoldDB" id="A0A6M4ILE5"/>
<protein>
    <submittedName>
        <fullName evidence="3">Amidase</fullName>
    </submittedName>
</protein>
<gene>
    <name evidence="3" type="ORF">HKW67_10030</name>
</gene>
<dbReference type="PANTHER" id="PTHR42678">
    <property type="entry name" value="AMIDASE"/>
    <property type="match status" value="1"/>
</dbReference>